<dbReference type="CDD" id="cd09917">
    <property type="entry name" value="F-box_SF"/>
    <property type="match status" value="1"/>
</dbReference>
<dbReference type="InterPro" id="IPR036047">
    <property type="entry name" value="F-box-like_dom_sf"/>
</dbReference>
<organism evidence="1 2">
    <name type="scientific">Mycena sanguinolenta</name>
    <dbReference type="NCBI Taxonomy" id="230812"/>
    <lineage>
        <taxon>Eukaryota</taxon>
        <taxon>Fungi</taxon>
        <taxon>Dikarya</taxon>
        <taxon>Basidiomycota</taxon>
        <taxon>Agaricomycotina</taxon>
        <taxon>Agaricomycetes</taxon>
        <taxon>Agaricomycetidae</taxon>
        <taxon>Agaricales</taxon>
        <taxon>Marasmiineae</taxon>
        <taxon>Mycenaceae</taxon>
        <taxon>Mycena</taxon>
    </lineage>
</organism>
<dbReference type="Proteomes" id="UP000623467">
    <property type="component" value="Unassembled WGS sequence"/>
</dbReference>
<evidence type="ECO:0008006" key="3">
    <source>
        <dbReference type="Google" id="ProtNLM"/>
    </source>
</evidence>
<accession>A0A8H6ZBL5</accession>
<dbReference type="EMBL" id="JACAZH010000003">
    <property type="protein sequence ID" value="KAF7373876.1"/>
    <property type="molecule type" value="Genomic_DNA"/>
</dbReference>
<comment type="caution">
    <text evidence="1">The sequence shown here is derived from an EMBL/GenBank/DDBJ whole genome shotgun (WGS) entry which is preliminary data.</text>
</comment>
<dbReference type="AlphaFoldDB" id="A0A8H6ZBL5"/>
<keyword evidence="2" id="KW-1185">Reference proteome</keyword>
<proteinExistence type="predicted"/>
<dbReference type="SUPFAM" id="SSF81383">
    <property type="entry name" value="F-box domain"/>
    <property type="match status" value="1"/>
</dbReference>
<protein>
    <recommendedName>
        <fullName evidence="3">F-box domain-containing protein</fullName>
    </recommendedName>
</protein>
<reference evidence="1" key="1">
    <citation type="submission" date="2020-05" db="EMBL/GenBank/DDBJ databases">
        <title>Mycena genomes resolve the evolution of fungal bioluminescence.</title>
        <authorList>
            <person name="Tsai I.J."/>
        </authorList>
    </citation>
    <scope>NUCLEOTIDE SEQUENCE</scope>
    <source>
        <strain evidence="1">160909Yilan</strain>
    </source>
</reference>
<gene>
    <name evidence="1" type="ORF">MSAN_00599800</name>
</gene>
<name>A0A8H6ZBL5_9AGAR</name>
<sequence length="485" mass="55002">MTFWPVKTLWNFLRPQPSFSLDGRCALPMELWDYIFLHLDNDTLYTVAAVCRPFNERSVCIALLANGVAHSDMAAGNYTVPSRLLPLLLRAFFIPTIKHLSCAFGDSKVLFHLRLVSALVARSSDLDSIDLLLPPFEGVASWYRLRDDPHHRKFCTILAAMLSGPWPWRDIIFVSKHHFVRCSTQDLFRYLGQGGPGPCIRIEEITSWKLYFRRTRADGLRPFTMLIVNESTTNNPFETLTLGFRPWFSPSDESRLSVTHLNIMLTKLTLPHLQDITILRSHIDPTTLRDFLIRHPQIRYITDARPQGAKKDAPSPRNALFHPPLAMPNLRRIEGETAVDVLSLLVLTVPSLPCTISFAFQALPGEAEARASLFHYISLRNIPTELEINSAIISAELTETDFALAQTLHCVEAVSFTNNREIKDPPPLFLWLNSLPALSQVGIVTEHPDSQDLAFLTLARVSLARPGIDLRVEIIPPPREPRYWF</sequence>
<evidence type="ECO:0000313" key="1">
    <source>
        <dbReference type="EMBL" id="KAF7373876.1"/>
    </source>
</evidence>
<dbReference type="OrthoDB" id="2893357at2759"/>
<evidence type="ECO:0000313" key="2">
    <source>
        <dbReference type="Proteomes" id="UP000623467"/>
    </source>
</evidence>